<reference evidence="2" key="2">
    <citation type="journal article" date="2015" name="Data Brief">
        <title>Shoot transcriptome of the giant reed, Arundo donax.</title>
        <authorList>
            <person name="Barrero R.A."/>
            <person name="Guerrero F.D."/>
            <person name="Moolhuijzen P."/>
            <person name="Goolsby J.A."/>
            <person name="Tidwell J."/>
            <person name="Bellgard S.E."/>
            <person name="Bellgard M.I."/>
        </authorList>
    </citation>
    <scope>NUCLEOTIDE SEQUENCE</scope>
    <source>
        <tissue evidence="2">Shoot tissue taken approximately 20 cm above the soil surface</tissue>
    </source>
</reference>
<sequence length="22" mass="2221">MPGKSINFNGGAGKAKTRDSAI</sequence>
<dbReference type="AlphaFoldDB" id="A0A0A9GXZ6"/>
<evidence type="ECO:0000256" key="1">
    <source>
        <dbReference type="SAM" id="MobiDB-lite"/>
    </source>
</evidence>
<reference evidence="2" key="1">
    <citation type="submission" date="2014-09" db="EMBL/GenBank/DDBJ databases">
        <authorList>
            <person name="Magalhaes I.L.F."/>
            <person name="Oliveira U."/>
            <person name="Santos F.R."/>
            <person name="Vidigal T.H.D.A."/>
            <person name="Brescovit A.D."/>
            <person name="Santos A.J."/>
        </authorList>
    </citation>
    <scope>NUCLEOTIDE SEQUENCE</scope>
    <source>
        <tissue evidence="2">Shoot tissue taken approximately 20 cm above the soil surface</tissue>
    </source>
</reference>
<evidence type="ECO:0000313" key="2">
    <source>
        <dbReference type="EMBL" id="JAE29397.1"/>
    </source>
</evidence>
<proteinExistence type="predicted"/>
<name>A0A0A9GXZ6_ARUDO</name>
<organism evidence="2">
    <name type="scientific">Arundo donax</name>
    <name type="common">Giant reed</name>
    <name type="synonym">Donax arundinaceus</name>
    <dbReference type="NCBI Taxonomy" id="35708"/>
    <lineage>
        <taxon>Eukaryota</taxon>
        <taxon>Viridiplantae</taxon>
        <taxon>Streptophyta</taxon>
        <taxon>Embryophyta</taxon>
        <taxon>Tracheophyta</taxon>
        <taxon>Spermatophyta</taxon>
        <taxon>Magnoliopsida</taxon>
        <taxon>Liliopsida</taxon>
        <taxon>Poales</taxon>
        <taxon>Poaceae</taxon>
        <taxon>PACMAD clade</taxon>
        <taxon>Arundinoideae</taxon>
        <taxon>Arundineae</taxon>
        <taxon>Arundo</taxon>
    </lineage>
</organism>
<accession>A0A0A9GXZ6</accession>
<feature type="region of interest" description="Disordered" evidence="1">
    <location>
        <begin position="1"/>
        <end position="22"/>
    </location>
</feature>
<dbReference type="EMBL" id="GBRH01168499">
    <property type="protein sequence ID" value="JAE29397.1"/>
    <property type="molecule type" value="Transcribed_RNA"/>
</dbReference>
<protein>
    <submittedName>
        <fullName evidence="2">Uncharacterized protein</fullName>
    </submittedName>
</protein>